<proteinExistence type="predicted"/>
<feature type="non-terminal residue" evidence="2">
    <location>
        <position position="1"/>
    </location>
</feature>
<dbReference type="Proteomes" id="UP000518266">
    <property type="component" value="Unassembled WGS sequence"/>
</dbReference>
<accession>A0A7J5Y414</accession>
<dbReference type="AlphaFoldDB" id="A0A7J5Y414"/>
<reference evidence="2 3" key="1">
    <citation type="submission" date="2020-03" db="EMBL/GenBank/DDBJ databases">
        <title>Dissostichus mawsoni Genome sequencing and assembly.</title>
        <authorList>
            <person name="Park H."/>
        </authorList>
    </citation>
    <scope>NUCLEOTIDE SEQUENCE [LARGE SCALE GENOMIC DNA]</scope>
    <source>
        <strain evidence="2">DM0001</strain>
        <tissue evidence="2">Muscle</tissue>
    </source>
</reference>
<feature type="region of interest" description="Disordered" evidence="1">
    <location>
        <begin position="20"/>
        <end position="71"/>
    </location>
</feature>
<feature type="compositionally biased region" description="Polar residues" evidence="1">
    <location>
        <begin position="133"/>
        <end position="150"/>
    </location>
</feature>
<dbReference type="OrthoDB" id="10025028at2759"/>
<gene>
    <name evidence="2" type="ORF">F7725_002368</name>
</gene>
<organism evidence="2 3">
    <name type="scientific">Dissostichus mawsoni</name>
    <name type="common">Antarctic cod</name>
    <dbReference type="NCBI Taxonomy" id="36200"/>
    <lineage>
        <taxon>Eukaryota</taxon>
        <taxon>Metazoa</taxon>
        <taxon>Chordata</taxon>
        <taxon>Craniata</taxon>
        <taxon>Vertebrata</taxon>
        <taxon>Euteleostomi</taxon>
        <taxon>Actinopterygii</taxon>
        <taxon>Neopterygii</taxon>
        <taxon>Teleostei</taxon>
        <taxon>Neoteleostei</taxon>
        <taxon>Acanthomorphata</taxon>
        <taxon>Eupercaria</taxon>
        <taxon>Perciformes</taxon>
        <taxon>Notothenioidei</taxon>
        <taxon>Nototheniidae</taxon>
        <taxon>Dissostichus</taxon>
    </lineage>
</organism>
<name>A0A7J5Y414_DISMA</name>
<dbReference type="EMBL" id="JAAKFY010000018">
    <property type="protein sequence ID" value="KAF3843519.1"/>
    <property type="molecule type" value="Genomic_DNA"/>
</dbReference>
<keyword evidence="3" id="KW-1185">Reference proteome</keyword>
<comment type="caution">
    <text evidence="2">The sequence shown here is derived from an EMBL/GenBank/DDBJ whole genome shotgun (WGS) entry which is preliminary data.</text>
</comment>
<feature type="compositionally biased region" description="Polar residues" evidence="1">
    <location>
        <begin position="109"/>
        <end position="126"/>
    </location>
</feature>
<evidence type="ECO:0000256" key="1">
    <source>
        <dbReference type="SAM" id="MobiDB-lite"/>
    </source>
</evidence>
<evidence type="ECO:0000313" key="3">
    <source>
        <dbReference type="Proteomes" id="UP000518266"/>
    </source>
</evidence>
<feature type="region of interest" description="Disordered" evidence="1">
    <location>
        <begin position="109"/>
        <end position="163"/>
    </location>
</feature>
<evidence type="ECO:0000313" key="2">
    <source>
        <dbReference type="EMBL" id="KAF3843519.1"/>
    </source>
</evidence>
<protein>
    <submittedName>
        <fullName evidence="2">Uncharacterized protein</fullName>
    </submittedName>
</protein>
<sequence>MRRRRPSLLLRLPALPRRRPLLKLPAQKQSPYTEPDSKIRISSVTTLGSEGEKGGLAGPKEKNPTQEAEEDQEDMNLMITSVTSLQDGGAAVTVAGEGQLEENGLQISSSFSLTPETPSGRPTASFNPGRGQLVQNGDSGTHNRAGNASIMQRRRSNLSMFTQ</sequence>